<feature type="compositionally biased region" description="Polar residues" evidence="1">
    <location>
        <begin position="52"/>
        <end position="65"/>
    </location>
</feature>
<evidence type="ECO:0000313" key="2">
    <source>
        <dbReference type="EMBL" id="OWK17089.1"/>
    </source>
</evidence>
<comment type="caution">
    <text evidence="2">The sequence shown here is derived from an EMBL/GenBank/DDBJ whole genome shotgun (WGS) entry which is preliminary data.</text>
</comment>
<feature type="region of interest" description="Disordered" evidence="1">
    <location>
        <begin position="1"/>
        <end position="69"/>
    </location>
</feature>
<accession>A0A212DFR5</accession>
<dbReference type="OrthoDB" id="7933078at2759"/>
<evidence type="ECO:0000256" key="1">
    <source>
        <dbReference type="SAM" id="MobiDB-lite"/>
    </source>
</evidence>
<sequence length="105" mass="11220">MNVLPLPPPPPTPQLAPRLSDDGKGPSSSVAPRAGQKQNILLSVANKAPGTEGQQQANDSSSSYESGFPTGDHEFFTTFSWDDQKVRRVFIRKVTTSPSSPRLGG</sequence>
<keyword evidence="3" id="KW-1185">Reference proteome</keyword>
<dbReference type="AlphaFoldDB" id="A0A212DFR5"/>
<evidence type="ECO:0000313" key="3">
    <source>
        <dbReference type="Proteomes" id="UP000242450"/>
    </source>
</evidence>
<reference evidence="2 3" key="1">
    <citation type="journal article" date="2018" name="Mol. Genet. Genomics">
        <title>The red deer Cervus elaphus genome CerEla1.0: sequencing, annotating, genes, and chromosomes.</title>
        <authorList>
            <person name="Bana N.A."/>
            <person name="Nyiri A."/>
            <person name="Nagy J."/>
            <person name="Frank K."/>
            <person name="Nagy T."/>
            <person name="Steger V."/>
            <person name="Schiller M."/>
            <person name="Lakatos P."/>
            <person name="Sugar L."/>
            <person name="Horn P."/>
            <person name="Barta E."/>
            <person name="Orosz L."/>
        </authorList>
    </citation>
    <scope>NUCLEOTIDE SEQUENCE [LARGE SCALE GENOMIC DNA]</scope>
    <source>
        <strain evidence="2">Hungarian</strain>
    </source>
</reference>
<dbReference type="EMBL" id="MKHE01000003">
    <property type="protein sequence ID" value="OWK17089.1"/>
    <property type="molecule type" value="Genomic_DNA"/>
</dbReference>
<organism evidence="2 3">
    <name type="scientific">Cervus elaphus hippelaphus</name>
    <name type="common">European red deer</name>
    <dbReference type="NCBI Taxonomy" id="46360"/>
    <lineage>
        <taxon>Eukaryota</taxon>
        <taxon>Metazoa</taxon>
        <taxon>Chordata</taxon>
        <taxon>Craniata</taxon>
        <taxon>Vertebrata</taxon>
        <taxon>Euteleostomi</taxon>
        <taxon>Mammalia</taxon>
        <taxon>Eutheria</taxon>
        <taxon>Laurasiatheria</taxon>
        <taxon>Artiodactyla</taxon>
        <taxon>Ruminantia</taxon>
        <taxon>Pecora</taxon>
        <taxon>Cervidae</taxon>
        <taxon>Cervinae</taxon>
        <taxon>Cervus</taxon>
    </lineage>
</organism>
<dbReference type="Proteomes" id="UP000242450">
    <property type="component" value="Chromosome 3"/>
</dbReference>
<name>A0A212DFR5_CEREH</name>
<feature type="compositionally biased region" description="Polar residues" evidence="1">
    <location>
        <begin position="26"/>
        <end position="41"/>
    </location>
</feature>
<feature type="compositionally biased region" description="Pro residues" evidence="1">
    <location>
        <begin position="1"/>
        <end position="14"/>
    </location>
</feature>
<protein>
    <submittedName>
        <fullName evidence="2">FAIM2</fullName>
    </submittedName>
</protein>
<proteinExistence type="predicted"/>
<gene>
    <name evidence="2" type="ORF">Celaphus_00011512</name>
</gene>